<dbReference type="Gene3D" id="3.20.20.140">
    <property type="entry name" value="Metal-dependent hydrolases"/>
    <property type="match status" value="1"/>
</dbReference>
<feature type="domain" description="Polymerase/histidinol phosphatase N-terminal" evidence="1">
    <location>
        <begin position="8"/>
        <end position="97"/>
    </location>
</feature>
<evidence type="ECO:0000313" key="2">
    <source>
        <dbReference type="EMBL" id="UQK58754.1"/>
    </source>
</evidence>
<dbReference type="AlphaFoldDB" id="A0A9E7DIQ8"/>
<gene>
    <name evidence="2" type="ORF">M1R53_05815</name>
</gene>
<dbReference type="Pfam" id="PF02811">
    <property type="entry name" value="PHP"/>
    <property type="match status" value="1"/>
</dbReference>
<evidence type="ECO:0000259" key="1">
    <source>
        <dbReference type="SMART" id="SM00481"/>
    </source>
</evidence>
<protein>
    <submittedName>
        <fullName evidence="2">PHP domain-containing protein</fullName>
    </submittedName>
</protein>
<keyword evidence="3" id="KW-1185">Reference proteome</keyword>
<dbReference type="KEGG" id="fms:M1R53_05815"/>
<organism evidence="2 3">
    <name type="scientific">Fenollaria massiliensis</name>
    <dbReference type="NCBI Taxonomy" id="938288"/>
    <lineage>
        <taxon>Bacteria</taxon>
        <taxon>Bacillati</taxon>
        <taxon>Bacillota</taxon>
        <taxon>Clostridia</taxon>
        <taxon>Eubacteriales</taxon>
        <taxon>Fenollaria</taxon>
    </lineage>
</organism>
<sequence>MNKIRLYGDYHTHTIFSSGTKGNLGRHATQTPEESAKKAYLMGLKELAITDHGLAHYMFGIKRSNLPVLRARIDKLNEEYNDKGLKILMGVEANLLDFNGTVDLDADIMNYLDIVLMGFHYGIKTKNFKEQMKLSILPQISKPFKKWHEEVTERVTDSYIKAIERYPIKIITHPGDKIDVNIVRLAKACKEHGVALEINSSHKNLSVEDLIKIKDIDVDLYLGSDAHRLERVGDVKEALRRADEAQIDIKRIKNIYIE</sequence>
<dbReference type="Proteomes" id="UP000831151">
    <property type="component" value="Chromosome"/>
</dbReference>
<proteinExistence type="predicted"/>
<evidence type="ECO:0000313" key="3">
    <source>
        <dbReference type="Proteomes" id="UP000831151"/>
    </source>
</evidence>
<dbReference type="InterPro" id="IPR003141">
    <property type="entry name" value="Pol/His_phosphatase_N"/>
</dbReference>
<dbReference type="SMART" id="SM00481">
    <property type="entry name" value="POLIIIAc"/>
    <property type="match status" value="1"/>
</dbReference>
<dbReference type="EMBL" id="CP096649">
    <property type="protein sequence ID" value="UQK58754.1"/>
    <property type="molecule type" value="Genomic_DNA"/>
</dbReference>
<dbReference type="SUPFAM" id="SSF89550">
    <property type="entry name" value="PHP domain-like"/>
    <property type="match status" value="1"/>
</dbReference>
<dbReference type="GO" id="GO:0042578">
    <property type="term" value="F:phosphoric ester hydrolase activity"/>
    <property type="evidence" value="ECO:0007669"/>
    <property type="project" value="TreeGrafter"/>
</dbReference>
<reference evidence="2" key="1">
    <citation type="submission" date="2022-04" db="EMBL/GenBank/DDBJ databases">
        <title>Complete genome sequences of Ezakiella coagulans and Fenollaria massiliensis.</title>
        <authorList>
            <person name="France M.T."/>
            <person name="Clifford J."/>
            <person name="Narina S."/>
            <person name="Rutt L."/>
            <person name="Ravel J."/>
        </authorList>
    </citation>
    <scope>NUCLEOTIDE SEQUENCE</scope>
    <source>
        <strain evidence="2">C0061C2</strain>
    </source>
</reference>
<dbReference type="InterPro" id="IPR050243">
    <property type="entry name" value="PHP_phosphatase"/>
</dbReference>
<accession>A0A9E7DIQ8</accession>
<dbReference type="InterPro" id="IPR004013">
    <property type="entry name" value="PHP_dom"/>
</dbReference>
<name>A0A9E7DIQ8_9FIRM</name>
<dbReference type="RefSeq" id="WP_249242332.1">
    <property type="nucleotide sequence ID" value="NZ_CP096649.1"/>
</dbReference>
<dbReference type="GO" id="GO:0008270">
    <property type="term" value="F:zinc ion binding"/>
    <property type="evidence" value="ECO:0007669"/>
    <property type="project" value="TreeGrafter"/>
</dbReference>
<dbReference type="PANTHER" id="PTHR36928:SF1">
    <property type="entry name" value="PHOSPHATASE YCDX-RELATED"/>
    <property type="match status" value="1"/>
</dbReference>
<dbReference type="GO" id="GO:0005829">
    <property type="term" value="C:cytosol"/>
    <property type="evidence" value="ECO:0007669"/>
    <property type="project" value="TreeGrafter"/>
</dbReference>
<dbReference type="InterPro" id="IPR016195">
    <property type="entry name" value="Pol/histidinol_Pase-like"/>
</dbReference>
<dbReference type="PANTHER" id="PTHR36928">
    <property type="entry name" value="PHOSPHATASE YCDX-RELATED"/>
    <property type="match status" value="1"/>
</dbReference>